<dbReference type="GO" id="GO:0000166">
    <property type="term" value="F:nucleotide binding"/>
    <property type="evidence" value="ECO:0007669"/>
    <property type="project" value="UniProtKB-KW"/>
</dbReference>
<dbReference type="GO" id="GO:0008033">
    <property type="term" value="P:tRNA processing"/>
    <property type="evidence" value="ECO:0007669"/>
    <property type="project" value="UniProtKB-KW"/>
</dbReference>
<dbReference type="InterPro" id="IPR043519">
    <property type="entry name" value="NT_sf"/>
</dbReference>
<sequence>MRFTSFINEAVEMVKQWNDYVSKNSMLKNAIKVLKNIESKKYKAFLVGGCVRDIILGIDFKDIDIATNIPIKELEKIYKTHDIGKSKTFGIVVVREGGDSFEVAQFREDGKYEDGRRPEKVTFNVQLKDDLSRRDLTINACAISSKGEIIDYFDGKKDIKNKVLKTVGNPYDRFSEDFLRIMRTARFSAKLGFDIEKDTKKAATKLSPNILKMSPERIKEELFKSAGLGGKKFAIYLKILDEMKILKLILPELVASKYINHNLEHHPEGLTVWNHVMAALESTGTMEPIKVLSIALHDIGKTITLSHKEGLPKYFRHAEMGIKMGEDIANRLKMSNDEKGTLIFAIANHMKFKDILKMKQSKIVKLVNDDNWDVLVSVCMADEFSRGEKFMHTSEFEKIVDKAIEIKNKWGIPIVNKTMKLVDGNHIMELTGLKPGKKVGEIKAKTIEWIVDNDIKDSNEIDKYILSLN</sequence>
<dbReference type="Gene3D" id="3.30.460.10">
    <property type="entry name" value="Beta Polymerase, domain 2"/>
    <property type="match status" value="1"/>
</dbReference>
<evidence type="ECO:0000256" key="4">
    <source>
        <dbReference type="ARBA" id="ARBA00022695"/>
    </source>
</evidence>
<dbReference type="CDD" id="cd05398">
    <property type="entry name" value="NT_ClassII-CCAase"/>
    <property type="match status" value="1"/>
</dbReference>
<comment type="cofactor">
    <cofactor evidence="1">
        <name>Mg(2+)</name>
        <dbReference type="ChEBI" id="CHEBI:18420"/>
    </cofactor>
</comment>
<dbReference type="GO" id="GO:0016779">
    <property type="term" value="F:nucleotidyltransferase activity"/>
    <property type="evidence" value="ECO:0007669"/>
    <property type="project" value="UniProtKB-KW"/>
</dbReference>
<keyword evidence="5" id="KW-0479">Metal-binding</keyword>
<evidence type="ECO:0000256" key="6">
    <source>
        <dbReference type="ARBA" id="ARBA00022741"/>
    </source>
</evidence>
<dbReference type="InterPro" id="IPR002646">
    <property type="entry name" value="PolA_pol_head_dom"/>
</dbReference>
<protein>
    <submittedName>
        <fullName evidence="10">Putative poly-A polymerase domain containing protein</fullName>
    </submittedName>
</protein>
<proteinExistence type="predicted"/>
<name>A0A6M3JQN0_9ZZZZ</name>
<keyword evidence="2" id="KW-0808">Transferase</keyword>
<keyword evidence="3" id="KW-0819">tRNA processing</keyword>
<evidence type="ECO:0000259" key="9">
    <source>
        <dbReference type="Pfam" id="PF12627"/>
    </source>
</evidence>
<evidence type="ECO:0000256" key="7">
    <source>
        <dbReference type="ARBA" id="ARBA00022842"/>
    </source>
</evidence>
<evidence type="ECO:0000259" key="8">
    <source>
        <dbReference type="Pfam" id="PF01743"/>
    </source>
</evidence>
<keyword evidence="7" id="KW-0460">Magnesium</keyword>
<accession>A0A6M3JQN0</accession>
<dbReference type="GO" id="GO:0000049">
    <property type="term" value="F:tRNA binding"/>
    <property type="evidence" value="ECO:0007669"/>
    <property type="project" value="TreeGrafter"/>
</dbReference>
<dbReference type="GO" id="GO:0046872">
    <property type="term" value="F:metal ion binding"/>
    <property type="evidence" value="ECO:0007669"/>
    <property type="project" value="UniProtKB-KW"/>
</dbReference>
<dbReference type="PANTHER" id="PTHR46173">
    <property type="entry name" value="CCA TRNA NUCLEOTIDYLTRANSFERASE 1, MITOCHONDRIAL"/>
    <property type="match status" value="1"/>
</dbReference>
<dbReference type="SUPFAM" id="SSF81301">
    <property type="entry name" value="Nucleotidyltransferase"/>
    <property type="match status" value="1"/>
</dbReference>
<dbReference type="InterPro" id="IPR050264">
    <property type="entry name" value="Bact_CCA-adding_enz_type3_sf"/>
</dbReference>
<evidence type="ECO:0000256" key="1">
    <source>
        <dbReference type="ARBA" id="ARBA00001946"/>
    </source>
</evidence>
<dbReference type="SUPFAM" id="SSF81891">
    <property type="entry name" value="Poly A polymerase C-terminal region-like"/>
    <property type="match status" value="1"/>
</dbReference>
<dbReference type="InterPro" id="IPR032828">
    <property type="entry name" value="PolyA_RNA-bd"/>
</dbReference>
<evidence type="ECO:0000256" key="5">
    <source>
        <dbReference type="ARBA" id="ARBA00022723"/>
    </source>
</evidence>
<reference evidence="10" key="1">
    <citation type="submission" date="2020-03" db="EMBL/GenBank/DDBJ databases">
        <title>The deep terrestrial virosphere.</title>
        <authorList>
            <person name="Holmfeldt K."/>
            <person name="Nilsson E."/>
            <person name="Simone D."/>
            <person name="Lopez-Fernandez M."/>
            <person name="Wu X."/>
            <person name="de Brujin I."/>
            <person name="Lundin D."/>
            <person name="Andersson A."/>
            <person name="Bertilsson S."/>
            <person name="Dopson M."/>
        </authorList>
    </citation>
    <scope>NUCLEOTIDE SEQUENCE</scope>
    <source>
        <strain evidence="10">MM415A03180</strain>
    </source>
</reference>
<evidence type="ECO:0000256" key="3">
    <source>
        <dbReference type="ARBA" id="ARBA00022694"/>
    </source>
</evidence>
<dbReference type="Pfam" id="PF01743">
    <property type="entry name" value="PolyA_pol"/>
    <property type="match status" value="1"/>
</dbReference>
<dbReference type="AlphaFoldDB" id="A0A6M3JQN0"/>
<keyword evidence="6" id="KW-0547">Nucleotide-binding</keyword>
<evidence type="ECO:0000313" key="10">
    <source>
        <dbReference type="EMBL" id="QJA71421.1"/>
    </source>
</evidence>
<dbReference type="EMBL" id="MT141872">
    <property type="protein sequence ID" value="QJA71421.1"/>
    <property type="molecule type" value="Genomic_DNA"/>
</dbReference>
<dbReference type="Pfam" id="PF12627">
    <property type="entry name" value="PolyA_pol_RNAbd"/>
    <property type="match status" value="1"/>
</dbReference>
<gene>
    <name evidence="10" type="ORF">MM415A03180_0007</name>
</gene>
<dbReference type="PANTHER" id="PTHR46173:SF1">
    <property type="entry name" value="CCA TRNA NUCLEOTIDYLTRANSFERASE 1, MITOCHONDRIAL"/>
    <property type="match status" value="1"/>
</dbReference>
<evidence type="ECO:0000256" key="2">
    <source>
        <dbReference type="ARBA" id="ARBA00022679"/>
    </source>
</evidence>
<dbReference type="Gene3D" id="1.10.3090.10">
    <property type="entry name" value="cca-adding enzyme, domain 2"/>
    <property type="match status" value="1"/>
</dbReference>
<feature type="domain" description="Poly A polymerase head" evidence="8">
    <location>
        <begin position="44"/>
        <end position="164"/>
    </location>
</feature>
<keyword evidence="4" id="KW-0548">Nucleotidyltransferase</keyword>
<organism evidence="10">
    <name type="scientific">viral metagenome</name>
    <dbReference type="NCBI Taxonomy" id="1070528"/>
    <lineage>
        <taxon>unclassified sequences</taxon>
        <taxon>metagenomes</taxon>
        <taxon>organismal metagenomes</taxon>
    </lineage>
</organism>
<feature type="domain" description="tRNA nucleotidyltransferase/poly(A) polymerase RNA and SrmB- binding" evidence="9">
    <location>
        <begin position="192"/>
        <end position="253"/>
    </location>
</feature>